<dbReference type="PROSITE" id="PS01045">
    <property type="entry name" value="SQUALEN_PHYTOEN_SYN_2"/>
    <property type="match status" value="1"/>
</dbReference>
<dbReference type="Proteomes" id="UP000324585">
    <property type="component" value="Unassembled WGS sequence"/>
</dbReference>
<dbReference type="GO" id="GO:0051996">
    <property type="term" value="F:squalene synthase [NAD(P)H] activity"/>
    <property type="evidence" value="ECO:0007669"/>
    <property type="project" value="UniProtKB-EC"/>
</dbReference>
<dbReference type="Pfam" id="PF00494">
    <property type="entry name" value="SQS_PSY"/>
    <property type="match status" value="1"/>
</dbReference>
<dbReference type="PANTHER" id="PTHR11626:SF2">
    <property type="entry name" value="SQUALENE SYNTHASE"/>
    <property type="match status" value="1"/>
</dbReference>
<dbReference type="AlphaFoldDB" id="A0A5J4YXY5"/>
<gene>
    <name evidence="6" type="ORF">FVE85_1482</name>
</gene>
<feature type="transmembrane region" description="Helical" evidence="5">
    <location>
        <begin position="445"/>
        <end position="464"/>
    </location>
</feature>
<dbReference type="Gene3D" id="1.10.600.10">
    <property type="entry name" value="Farnesyl Diphosphate Synthase"/>
    <property type="match status" value="1"/>
</dbReference>
<evidence type="ECO:0000256" key="3">
    <source>
        <dbReference type="ARBA" id="ARBA00012373"/>
    </source>
</evidence>
<keyword evidence="5" id="KW-0812">Transmembrane</keyword>
<dbReference type="GO" id="GO:0045338">
    <property type="term" value="P:farnesyl diphosphate metabolic process"/>
    <property type="evidence" value="ECO:0007669"/>
    <property type="project" value="InterPro"/>
</dbReference>
<dbReference type="SFLD" id="SFLDG01018">
    <property type="entry name" value="Squalene/Phytoene_Synthase_Lik"/>
    <property type="match status" value="1"/>
</dbReference>
<dbReference type="NCBIfam" id="TIGR01559">
    <property type="entry name" value="squal_synth"/>
    <property type="match status" value="1"/>
</dbReference>
<keyword evidence="5" id="KW-0472">Membrane</keyword>
<dbReference type="SUPFAM" id="SSF48576">
    <property type="entry name" value="Terpenoid synthases"/>
    <property type="match status" value="1"/>
</dbReference>
<feature type="transmembrane region" description="Helical" evidence="5">
    <location>
        <begin position="404"/>
        <end position="423"/>
    </location>
</feature>
<organism evidence="6 7">
    <name type="scientific">Porphyridium purpureum</name>
    <name type="common">Red alga</name>
    <name type="synonym">Porphyridium cruentum</name>
    <dbReference type="NCBI Taxonomy" id="35688"/>
    <lineage>
        <taxon>Eukaryota</taxon>
        <taxon>Rhodophyta</taxon>
        <taxon>Bangiophyceae</taxon>
        <taxon>Porphyridiales</taxon>
        <taxon>Porphyridiaceae</taxon>
        <taxon>Porphyridium</taxon>
    </lineage>
</organism>
<dbReference type="FunFam" id="1.10.600.10:FF:000023">
    <property type="entry name" value="Squalene synthase"/>
    <property type="match status" value="1"/>
</dbReference>
<evidence type="ECO:0000256" key="2">
    <source>
        <dbReference type="ARBA" id="ARBA00006251"/>
    </source>
</evidence>
<evidence type="ECO:0000256" key="1">
    <source>
        <dbReference type="ARBA" id="ARBA00001946"/>
    </source>
</evidence>
<keyword evidence="7" id="KW-1185">Reference proteome</keyword>
<comment type="similarity">
    <text evidence="2">Belongs to the phytoene/squalene synthase family.</text>
</comment>
<evidence type="ECO:0000313" key="6">
    <source>
        <dbReference type="EMBL" id="KAA8495327.1"/>
    </source>
</evidence>
<evidence type="ECO:0000256" key="5">
    <source>
        <dbReference type="SAM" id="Phobius"/>
    </source>
</evidence>
<evidence type="ECO:0000256" key="4">
    <source>
        <dbReference type="ARBA" id="ARBA00022679"/>
    </source>
</evidence>
<dbReference type="OrthoDB" id="431150at2759"/>
<dbReference type="GO" id="GO:0005789">
    <property type="term" value="C:endoplasmic reticulum membrane"/>
    <property type="evidence" value="ECO:0007669"/>
    <property type="project" value="TreeGrafter"/>
</dbReference>
<reference evidence="7" key="1">
    <citation type="journal article" date="2019" name="Nat. Commun.">
        <title>Expansion of phycobilisome linker gene families in mesophilic red algae.</title>
        <authorList>
            <person name="Lee J."/>
            <person name="Kim D."/>
            <person name="Bhattacharya D."/>
            <person name="Yoon H.S."/>
        </authorList>
    </citation>
    <scope>NUCLEOTIDE SEQUENCE [LARGE SCALE GENOMIC DNA]</scope>
    <source>
        <strain evidence="7">CCMP 1328</strain>
    </source>
</reference>
<proteinExistence type="inferred from homology"/>
<dbReference type="EC" id="2.5.1.21" evidence="3"/>
<dbReference type="InterPro" id="IPR019845">
    <property type="entry name" value="Squalene/phytoene_synthase_CS"/>
</dbReference>
<comment type="caution">
    <text evidence="6">The sequence shown here is derived from an EMBL/GenBank/DDBJ whole genome shotgun (WGS) entry which is preliminary data.</text>
</comment>
<dbReference type="PANTHER" id="PTHR11626">
    <property type="entry name" value="FARNESYL-DIPHOSPHATE FARNESYLTRANSFERASE"/>
    <property type="match status" value="1"/>
</dbReference>
<dbReference type="InterPro" id="IPR044844">
    <property type="entry name" value="Trans_IPPS_euk-type"/>
</dbReference>
<dbReference type="CDD" id="cd00683">
    <property type="entry name" value="Trans_IPPS_HH"/>
    <property type="match status" value="1"/>
</dbReference>
<dbReference type="InterPro" id="IPR006449">
    <property type="entry name" value="Squal_synth-like"/>
</dbReference>
<dbReference type="InterPro" id="IPR008949">
    <property type="entry name" value="Isoprenoid_synthase_dom_sf"/>
</dbReference>
<name>A0A5J4YXY5_PORPP</name>
<dbReference type="InterPro" id="IPR002060">
    <property type="entry name" value="Squ/phyt_synthse"/>
</dbReference>
<accession>A0A5J4YXY5</accession>
<evidence type="ECO:0000313" key="7">
    <source>
        <dbReference type="Proteomes" id="UP000324585"/>
    </source>
</evidence>
<protein>
    <recommendedName>
        <fullName evidence="3">squalene synthase</fullName>
        <ecNumber evidence="3">2.5.1.21</ecNumber>
    </recommendedName>
</protein>
<dbReference type="EMBL" id="VRMN01000003">
    <property type="protein sequence ID" value="KAA8495327.1"/>
    <property type="molecule type" value="Genomic_DNA"/>
</dbReference>
<dbReference type="SFLD" id="SFLDS00005">
    <property type="entry name" value="Isoprenoid_Synthase_Type_I"/>
    <property type="match status" value="1"/>
</dbReference>
<dbReference type="GO" id="GO:0008610">
    <property type="term" value="P:lipid biosynthetic process"/>
    <property type="evidence" value="ECO:0007669"/>
    <property type="project" value="InterPro"/>
</dbReference>
<comment type="cofactor">
    <cofactor evidence="1">
        <name>Mg(2+)</name>
        <dbReference type="ChEBI" id="CHEBI:18420"/>
    </cofactor>
</comment>
<sequence>MGQMMKDVMASGWRVDEVLAMLRFKVKASRAGTAAQARRHAGAADAAAAAHWDFCYEYLKLVSRSFALVIMELDDELRDPVCIFYLVLRALDTIEDDTSHDAERRIALCKQFYTFLDVASEQNVAEVAFRSSEFGKLHEKVLLEKFPVVIECFRSLAPKYQSVIRDITQKMGAGMAEHIHDKECITVEEYDTYCFYVAGLVGLGLSEMFVVSGRESDFFTKNEHLSISMGLFLQKTNIIRDYLEDIHDARTFWPKEIWSAHAPNQSLADFKDPDNRVHAVECLNAMVADALRHVPDCIEYMSQVQNEHVFNFVAIPQVMAIGTISECLNNSLVFEGVVKLRKGLTAKLIMQTKSMPALSSLYFDFACVMQKKLESSDPSYELVCDRLSQVKDLSVAYMRTTPNLMVPNWVVAILSVLLSYYLVQRRRELDLEGLPHGGLPSGQDMLAMAGLFLGVAYMLGFFGLQFMKPSIMRTGSSENVGETVRSPRALLVR</sequence>
<keyword evidence="5" id="KW-1133">Transmembrane helix</keyword>
<keyword evidence="4" id="KW-0808">Transferase</keyword>
<dbReference type="InterPro" id="IPR033904">
    <property type="entry name" value="Trans_IPPS_HH"/>
</dbReference>